<dbReference type="SUPFAM" id="SSF52777">
    <property type="entry name" value="CoA-dependent acyltransferases"/>
    <property type="match status" value="2"/>
</dbReference>
<sequence>MIPLSYAQRRMWVTHQLERGAQTYNISPTFRLTGPLDLDALAAAIRDVVDRHEILRTTYVRNDDDEPCQRILPSSAAQVPVPVIDVAPGDLGGAVDEVIAHRFDLAAEIPFRPALFRCSAEDHLLVLVIHHIASDGVSAAPLARDLTAAYAARRDGRAPGWEPLAVQYKDYARWQYELLGDPGEPGTLAAKQVEYWRAELAGVPQPLSLPLDRPRPPERDRPHGDKVDIVVEPGVAARLRKVADERGMTMSMVLQTALAVLLNKLGGGEDVTIGAPIAGRTDEALADLVGFFVNTQVLRVDLSGDPTFADLLARVRDKALAAYEHQDVPFDMLVELINPDRSAAYQPLFQVMFAWQNWAKPDMGLPGLEVEFEQHVVSTAMFDLFFGMAQQESGALWGELMYSTQLFDRGTVEAIAARLVRVLEQVAADPFVPVGAIEVLSAGEREWLLRKVNDTARPVSVGTLPEAVEVQVERDPDRVAVIGERETLSYGELNRRANRLAHWLIERGAGPERVVAVRLPHSVELVVAACAVVKAGAVYLPVDVDLGGKRVGQLQEGAQSMLLLNDGLPEVSGYPEVNPRRVLSPENAAYVIFTSGSTGGPKGVLVSHRSIMNRIEWGRPYFGIMADDRMLFSTSPGFDASVSEIFAPLHAGAAVVVAHPEGRRDPAYLAELIAREQVTGAFFVPSLLEAFVAEPAAHKCTSLRWVEVGGEPFPAPLANRFVELLPGCVAYNLYGPTEATVEMTAWRHVPGADRLPIGAPIWNAQVYVLDESLRPVPPGVTGELYLAGDTLARGYLGQPALTANRFVACPYGEPGTRMYRTGDLARWTGDGVLECLGRTDFQVKLRGFRIELGEIEEVLTGHPDVVRAAVVVRENEQGDRRLVAYVVPGPDTTAAEADVGAYPLEVVLTEYVRGRLPDYMVPAAVVRLAELPLTAGGKLDRQALPPEHPATMTGGAPRNSHEEKLCTMFRELLGKDEVGIEDDFFALGGHSLLATRLSARIREQFRIDMPIRTIIRYPSVVELGALVLAGGIPDEQADPFAVVLPLNEDPGTGKPPVWFFHGGGGLGWAFYTFAPHVRDRRVYAVQSRGFNGTDPLPGSVAEMVDDYIAQILEVQPDGPYHLAGWSYGGPVAHAVADALDRCGHQVALLAILDSQPASGFKNLPGRVEAYYRTELEEYFGRFVNTDSIESVLDAMAKVGSNNIAKIEDFDSPVYRGDVVFFNAKSDKPDGSWATFWRPHILGSIEEYAVDATHTDLHMPRPAAQIMQVITDKLAR</sequence>
<dbReference type="RefSeq" id="WP_191250637.1">
    <property type="nucleotide sequence ID" value="NZ_BNAY01000001.1"/>
</dbReference>
<dbReference type="PROSITE" id="PS00455">
    <property type="entry name" value="AMP_BINDING"/>
    <property type="match status" value="1"/>
</dbReference>
<evidence type="ECO:0000256" key="2">
    <source>
        <dbReference type="ARBA" id="ARBA00022450"/>
    </source>
</evidence>
<dbReference type="InterPro" id="IPR023213">
    <property type="entry name" value="CAT-like_dom_sf"/>
</dbReference>
<dbReference type="PANTHER" id="PTHR45527">
    <property type="entry name" value="NONRIBOSOMAL PEPTIDE SYNTHETASE"/>
    <property type="match status" value="1"/>
</dbReference>
<keyword evidence="7" id="KW-1185">Reference proteome</keyword>
<evidence type="ECO:0000313" key="7">
    <source>
        <dbReference type="Proteomes" id="UP000635387"/>
    </source>
</evidence>
<dbReference type="InterPro" id="IPR020806">
    <property type="entry name" value="PKS_PP-bd"/>
</dbReference>
<dbReference type="Pfam" id="PF00975">
    <property type="entry name" value="Thioesterase"/>
    <property type="match status" value="1"/>
</dbReference>
<dbReference type="Gene3D" id="3.40.50.12780">
    <property type="entry name" value="N-terminal domain of ligase-like"/>
    <property type="match status" value="1"/>
</dbReference>
<dbReference type="SMART" id="SM00824">
    <property type="entry name" value="PKS_TE"/>
    <property type="match status" value="1"/>
</dbReference>
<accession>A0ABQ3L540</accession>
<evidence type="ECO:0000256" key="1">
    <source>
        <dbReference type="ARBA" id="ARBA00001957"/>
    </source>
</evidence>
<evidence type="ECO:0000313" key="6">
    <source>
        <dbReference type="EMBL" id="GHH01257.1"/>
    </source>
</evidence>
<dbReference type="InterPro" id="IPR010071">
    <property type="entry name" value="AA_adenyl_dom"/>
</dbReference>
<dbReference type="Gene3D" id="3.30.559.10">
    <property type="entry name" value="Chloramphenicol acetyltransferase-like domain"/>
    <property type="match status" value="1"/>
</dbReference>
<dbReference type="Pfam" id="PF13193">
    <property type="entry name" value="AMP-binding_C"/>
    <property type="match status" value="1"/>
</dbReference>
<keyword evidence="3" id="KW-0597">Phosphoprotein</keyword>
<proteinExistence type="predicted"/>
<dbReference type="Pfam" id="PF00550">
    <property type="entry name" value="PP-binding"/>
    <property type="match status" value="1"/>
</dbReference>
<dbReference type="Gene3D" id="3.40.50.1820">
    <property type="entry name" value="alpha/beta hydrolase"/>
    <property type="match status" value="1"/>
</dbReference>
<dbReference type="InterPro" id="IPR020802">
    <property type="entry name" value="TesA-like"/>
</dbReference>
<dbReference type="Gene3D" id="3.30.559.30">
    <property type="entry name" value="Nonribosomal peptide synthetase, condensation domain"/>
    <property type="match status" value="1"/>
</dbReference>
<dbReference type="InterPro" id="IPR036736">
    <property type="entry name" value="ACP-like_sf"/>
</dbReference>
<dbReference type="Proteomes" id="UP000635387">
    <property type="component" value="Unassembled WGS sequence"/>
</dbReference>
<feature type="domain" description="Carrier" evidence="5">
    <location>
        <begin position="956"/>
        <end position="1031"/>
    </location>
</feature>
<dbReference type="CDD" id="cd19540">
    <property type="entry name" value="LCL_NRPS-like"/>
    <property type="match status" value="1"/>
</dbReference>
<protein>
    <recommendedName>
        <fullName evidence="5">Carrier domain-containing protein</fullName>
    </recommendedName>
</protein>
<dbReference type="InterPro" id="IPR029058">
    <property type="entry name" value="AB_hydrolase_fold"/>
</dbReference>
<dbReference type="InterPro" id="IPR006162">
    <property type="entry name" value="Ppantetheine_attach_site"/>
</dbReference>
<dbReference type="SMART" id="SM00823">
    <property type="entry name" value="PKS_PP"/>
    <property type="match status" value="1"/>
</dbReference>
<keyword evidence="2" id="KW-0596">Phosphopantetheine</keyword>
<dbReference type="InterPro" id="IPR042099">
    <property type="entry name" value="ANL_N_sf"/>
</dbReference>
<comment type="cofactor">
    <cofactor evidence="1">
        <name>pantetheine 4'-phosphate</name>
        <dbReference type="ChEBI" id="CHEBI:47942"/>
    </cofactor>
</comment>
<dbReference type="InterPro" id="IPR001242">
    <property type="entry name" value="Condensation_dom"/>
</dbReference>
<evidence type="ECO:0000256" key="4">
    <source>
        <dbReference type="SAM" id="MobiDB-lite"/>
    </source>
</evidence>
<dbReference type="SUPFAM" id="SSF47336">
    <property type="entry name" value="ACP-like"/>
    <property type="match status" value="1"/>
</dbReference>
<dbReference type="PANTHER" id="PTHR45527:SF1">
    <property type="entry name" value="FATTY ACID SYNTHASE"/>
    <property type="match status" value="1"/>
</dbReference>
<reference evidence="7" key="1">
    <citation type="journal article" date="2019" name="Int. J. Syst. Evol. Microbiol.">
        <title>The Global Catalogue of Microorganisms (GCM) 10K type strain sequencing project: providing services to taxonomists for standard genome sequencing and annotation.</title>
        <authorList>
            <consortium name="The Broad Institute Genomics Platform"/>
            <consortium name="The Broad Institute Genome Sequencing Center for Infectious Disease"/>
            <person name="Wu L."/>
            <person name="Ma J."/>
        </authorList>
    </citation>
    <scope>NUCLEOTIDE SEQUENCE [LARGE SCALE GENOMIC DNA]</scope>
    <source>
        <strain evidence="7">CGMCC 4.7683</strain>
    </source>
</reference>
<dbReference type="InterPro" id="IPR045851">
    <property type="entry name" value="AMP-bd_C_sf"/>
</dbReference>
<dbReference type="Gene3D" id="3.30.300.30">
    <property type="match status" value="1"/>
</dbReference>
<dbReference type="InterPro" id="IPR020845">
    <property type="entry name" value="AMP-binding_CS"/>
</dbReference>
<dbReference type="NCBIfam" id="TIGR01733">
    <property type="entry name" value="AA-adenyl-dom"/>
    <property type="match status" value="1"/>
</dbReference>
<dbReference type="InterPro" id="IPR001031">
    <property type="entry name" value="Thioesterase"/>
</dbReference>
<name>A0ABQ3L540_9PSEU</name>
<evidence type="ECO:0000259" key="5">
    <source>
        <dbReference type="PROSITE" id="PS50075"/>
    </source>
</evidence>
<evidence type="ECO:0000256" key="3">
    <source>
        <dbReference type="ARBA" id="ARBA00022553"/>
    </source>
</evidence>
<organism evidence="6 7">
    <name type="scientific">Amycolatopsis oliviviridis</name>
    <dbReference type="NCBI Taxonomy" id="1471590"/>
    <lineage>
        <taxon>Bacteria</taxon>
        <taxon>Bacillati</taxon>
        <taxon>Actinomycetota</taxon>
        <taxon>Actinomycetes</taxon>
        <taxon>Pseudonocardiales</taxon>
        <taxon>Pseudonocardiaceae</taxon>
        <taxon>Amycolatopsis</taxon>
    </lineage>
</organism>
<dbReference type="SUPFAM" id="SSF53474">
    <property type="entry name" value="alpha/beta-Hydrolases"/>
    <property type="match status" value="1"/>
</dbReference>
<dbReference type="InterPro" id="IPR000873">
    <property type="entry name" value="AMP-dep_synth/lig_dom"/>
</dbReference>
<dbReference type="Pfam" id="PF00668">
    <property type="entry name" value="Condensation"/>
    <property type="match status" value="1"/>
</dbReference>
<dbReference type="SUPFAM" id="SSF56801">
    <property type="entry name" value="Acetyl-CoA synthetase-like"/>
    <property type="match status" value="1"/>
</dbReference>
<comment type="caution">
    <text evidence="6">The sequence shown here is derived from an EMBL/GenBank/DDBJ whole genome shotgun (WGS) entry which is preliminary data.</text>
</comment>
<dbReference type="InterPro" id="IPR009081">
    <property type="entry name" value="PP-bd_ACP"/>
</dbReference>
<feature type="region of interest" description="Disordered" evidence="4">
    <location>
        <begin position="939"/>
        <end position="960"/>
    </location>
</feature>
<gene>
    <name evidence="6" type="ORF">GCM10017790_01070</name>
</gene>
<dbReference type="EMBL" id="BNAY01000001">
    <property type="protein sequence ID" value="GHH01257.1"/>
    <property type="molecule type" value="Genomic_DNA"/>
</dbReference>
<dbReference type="PROSITE" id="PS50075">
    <property type="entry name" value="CARRIER"/>
    <property type="match status" value="1"/>
</dbReference>
<dbReference type="Pfam" id="PF00501">
    <property type="entry name" value="AMP-binding"/>
    <property type="match status" value="1"/>
</dbReference>
<dbReference type="PROSITE" id="PS00012">
    <property type="entry name" value="PHOSPHOPANTETHEINE"/>
    <property type="match status" value="1"/>
</dbReference>
<dbReference type="InterPro" id="IPR025110">
    <property type="entry name" value="AMP-bd_C"/>
</dbReference>